<dbReference type="InterPro" id="IPR001660">
    <property type="entry name" value="SAM"/>
</dbReference>
<feature type="region of interest" description="Disordered" evidence="2">
    <location>
        <begin position="53"/>
        <end position="87"/>
    </location>
</feature>
<feature type="region of interest" description="Disordered" evidence="2">
    <location>
        <begin position="207"/>
        <end position="240"/>
    </location>
</feature>
<feature type="region of interest" description="Disordered" evidence="2">
    <location>
        <begin position="627"/>
        <end position="651"/>
    </location>
</feature>
<accession>A0ABY7F0E9</accession>
<feature type="region of interest" description="Disordered" evidence="2">
    <location>
        <begin position="271"/>
        <end position="291"/>
    </location>
</feature>
<dbReference type="PROSITE" id="PS50105">
    <property type="entry name" value="SAM_DOMAIN"/>
    <property type="match status" value="2"/>
</dbReference>
<gene>
    <name evidence="4" type="ORF">MAR_005763</name>
</gene>
<dbReference type="InterPro" id="IPR059089">
    <property type="entry name" value="Kazrin_N"/>
</dbReference>
<dbReference type="EMBL" id="CP111020">
    <property type="protein sequence ID" value="WAR15658.1"/>
    <property type="molecule type" value="Genomic_DNA"/>
</dbReference>
<dbReference type="SUPFAM" id="SSF47769">
    <property type="entry name" value="SAM/Pointed domain"/>
    <property type="match status" value="2"/>
</dbReference>
<evidence type="ECO:0000259" key="3">
    <source>
        <dbReference type="PROSITE" id="PS50105"/>
    </source>
</evidence>
<feature type="compositionally biased region" description="Polar residues" evidence="2">
    <location>
        <begin position="57"/>
        <end position="69"/>
    </location>
</feature>
<evidence type="ECO:0000256" key="1">
    <source>
        <dbReference type="SAM" id="Coils"/>
    </source>
</evidence>
<dbReference type="InterPro" id="IPR013761">
    <property type="entry name" value="SAM/pointed_sf"/>
</dbReference>
<dbReference type="Pfam" id="PF25986">
    <property type="entry name" value="Kazrin"/>
    <property type="match status" value="1"/>
</dbReference>
<organism evidence="4 5">
    <name type="scientific">Mya arenaria</name>
    <name type="common">Soft-shell clam</name>
    <dbReference type="NCBI Taxonomy" id="6604"/>
    <lineage>
        <taxon>Eukaryota</taxon>
        <taxon>Metazoa</taxon>
        <taxon>Spiralia</taxon>
        <taxon>Lophotrochozoa</taxon>
        <taxon>Mollusca</taxon>
        <taxon>Bivalvia</taxon>
        <taxon>Autobranchia</taxon>
        <taxon>Heteroconchia</taxon>
        <taxon>Euheterodonta</taxon>
        <taxon>Imparidentia</taxon>
        <taxon>Neoheterodontei</taxon>
        <taxon>Myida</taxon>
        <taxon>Myoidea</taxon>
        <taxon>Myidae</taxon>
        <taxon>Mya</taxon>
    </lineage>
</organism>
<keyword evidence="5" id="KW-1185">Reference proteome</keyword>
<dbReference type="PANTHER" id="PTHR12776">
    <property type="entry name" value="KAZRIN-RELATED"/>
    <property type="match status" value="1"/>
</dbReference>
<dbReference type="Proteomes" id="UP001164746">
    <property type="component" value="Chromosome 9"/>
</dbReference>
<dbReference type="PANTHER" id="PTHR12776:SF1">
    <property type="entry name" value="KAZRIN"/>
    <property type="match status" value="1"/>
</dbReference>
<feature type="domain" description="SAM" evidence="3">
    <location>
        <begin position="360"/>
        <end position="425"/>
    </location>
</feature>
<dbReference type="InterPro" id="IPR037614">
    <property type="entry name" value="Kazrin"/>
</dbReference>
<feature type="compositionally biased region" description="Basic and acidic residues" evidence="2">
    <location>
        <begin position="627"/>
        <end position="636"/>
    </location>
</feature>
<evidence type="ECO:0000313" key="4">
    <source>
        <dbReference type="EMBL" id="WAR15658.1"/>
    </source>
</evidence>
<keyword evidence="1" id="KW-0175">Coiled coil</keyword>
<dbReference type="Gene3D" id="1.10.150.50">
    <property type="entry name" value="Transcription Factor, Ets-1"/>
    <property type="match status" value="3"/>
</dbReference>
<dbReference type="SMART" id="SM00454">
    <property type="entry name" value="SAM"/>
    <property type="match status" value="2"/>
</dbReference>
<dbReference type="Pfam" id="PF00536">
    <property type="entry name" value="SAM_1"/>
    <property type="match status" value="2"/>
</dbReference>
<protein>
    <submittedName>
        <fullName evidence="4">KAZRN-like protein</fullName>
    </submittedName>
</protein>
<evidence type="ECO:0000256" key="2">
    <source>
        <dbReference type="SAM" id="MobiDB-lite"/>
    </source>
</evidence>
<feature type="coiled-coil region" evidence="1">
    <location>
        <begin position="174"/>
        <end position="201"/>
    </location>
</feature>
<name>A0ABY7F0E9_MYAAR</name>
<sequence>MVLIRKLLHDAQAKFRKMVEDNKQLAAKIDGSINAANQEVSALRAELEDTNKRLSELSGTEMSGKGSTDSAREKSDEENELKQLKEDNEKLEARVMSLTHELTELRNRKLYGTLEDKESELRDFIHTYEQRMRESDESIKQLVGEKDQCDREKWEIIQKARQAAEQAVYLQSQSEDREEHIAKLEAELIELRDQIANSQMYRMDCSSTPKSIDCHTPTSDDLPPYETPPPYGNDSSKEECFRVPTSTPKIPNKHDRHDSFTPLNQFLENNNTIQDNEKSTDDLDSSTEVKKKKRKSLSSSISKVFSRRKSRASLTIHNLTEDKENDELPAGTRITLLNPENYQEKLKIVDQLNSTHMSAWKANQVLAWLEIVLNMPMYGKRCATNIKSGKVLLGMSDSDLASALEIRNPMHRKKVRLAIEEQRNLTVGTCPKCSQLDHTWVAHKWLHDIGLPQFSPAFESNLVDGRMLSNLTRKDLEKHLNVHRKFHQSSILHSVQLLQKLGFDKEVLAQRRAACDATFTDPLEYADSLRESGVHGALIVLEPTFTADTLASCLNIPHSKLYIRRHLQTELESLVKPAREEIVLKRSTLGSRYSTLSANQSNKPRLSLRGSLGRAFGKKVKDELSKRSWDEIDSPKQKRTSAPIVIDDPDDIPDQIKELDEAIKQASS</sequence>
<proteinExistence type="predicted"/>
<reference evidence="4" key="1">
    <citation type="submission" date="2022-11" db="EMBL/GenBank/DDBJ databases">
        <title>Centuries of genome instability and evolution in soft-shell clam transmissible cancer (bioRxiv).</title>
        <authorList>
            <person name="Hart S.F.M."/>
            <person name="Yonemitsu M.A."/>
            <person name="Giersch R.M."/>
            <person name="Beal B.F."/>
            <person name="Arriagada G."/>
            <person name="Davis B.W."/>
            <person name="Ostrander E.A."/>
            <person name="Goff S.P."/>
            <person name="Metzger M.J."/>
        </authorList>
    </citation>
    <scope>NUCLEOTIDE SEQUENCE</scope>
    <source>
        <strain evidence="4">MELC-2E11</strain>
        <tissue evidence="4">Siphon/mantle</tissue>
    </source>
</reference>
<feature type="domain" description="SAM" evidence="3">
    <location>
        <begin position="445"/>
        <end position="501"/>
    </location>
</feature>
<feature type="compositionally biased region" description="Basic and acidic residues" evidence="2">
    <location>
        <begin position="70"/>
        <end position="87"/>
    </location>
</feature>
<evidence type="ECO:0000313" key="5">
    <source>
        <dbReference type="Proteomes" id="UP001164746"/>
    </source>
</evidence>